<accession>A0AAD6V4C9</accession>
<dbReference type="EMBL" id="JARJCW010000068">
    <property type="protein sequence ID" value="KAJ7199424.1"/>
    <property type="molecule type" value="Genomic_DNA"/>
</dbReference>
<keyword evidence="2" id="KW-1185">Reference proteome</keyword>
<evidence type="ECO:0000313" key="2">
    <source>
        <dbReference type="Proteomes" id="UP001219525"/>
    </source>
</evidence>
<gene>
    <name evidence="1" type="ORF">GGX14DRAFT_401370</name>
</gene>
<dbReference type="AlphaFoldDB" id="A0AAD6V4C9"/>
<reference evidence="1" key="1">
    <citation type="submission" date="2023-03" db="EMBL/GenBank/DDBJ databases">
        <title>Massive genome expansion in bonnet fungi (Mycena s.s.) driven by repeated elements and novel gene families across ecological guilds.</title>
        <authorList>
            <consortium name="Lawrence Berkeley National Laboratory"/>
            <person name="Harder C.B."/>
            <person name="Miyauchi S."/>
            <person name="Viragh M."/>
            <person name="Kuo A."/>
            <person name="Thoen E."/>
            <person name="Andreopoulos B."/>
            <person name="Lu D."/>
            <person name="Skrede I."/>
            <person name="Drula E."/>
            <person name="Henrissat B."/>
            <person name="Morin E."/>
            <person name="Kohler A."/>
            <person name="Barry K."/>
            <person name="LaButti K."/>
            <person name="Morin E."/>
            <person name="Salamov A."/>
            <person name="Lipzen A."/>
            <person name="Mereny Z."/>
            <person name="Hegedus B."/>
            <person name="Baldrian P."/>
            <person name="Stursova M."/>
            <person name="Weitz H."/>
            <person name="Taylor A."/>
            <person name="Grigoriev I.V."/>
            <person name="Nagy L.G."/>
            <person name="Martin F."/>
            <person name="Kauserud H."/>
        </authorList>
    </citation>
    <scope>NUCLEOTIDE SEQUENCE</scope>
    <source>
        <strain evidence="1">9144</strain>
    </source>
</reference>
<name>A0AAD6V4C9_9AGAR</name>
<comment type="caution">
    <text evidence="1">The sequence shown here is derived from an EMBL/GenBank/DDBJ whole genome shotgun (WGS) entry which is preliminary data.</text>
</comment>
<dbReference type="Proteomes" id="UP001219525">
    <property type="component" value="Unassembled WGS sequence"/>
</dbReference>
<protein>
    <submittedName>
        <fullName evidence="1">Uncharacterized protein</fullName>
    </submittedName>
</protein>
<sequence>MAKKLPNRRCDGWVKVLHFGKVRGPLGKKGWSGQGLPSAERLRAPDAPLLITKYYYLYIFDSRGTQMSYIWKPETFNLELIQKWIGKGKKATVLRKREKKVV</sequence>
<proteinExistence type="predicted"/>
<organism evidence="1 2">
    <name type="scientific">Mycena pura</name>
    <dbReference type="NCBI Taxonomy" id="153505"/>
    <lineage>
        <taxon>Eukaryota</taxon>
        <taxon>Fungi</taxon>
        <taxon>Dikarya</taxon>
        <taxon>Basidiomycota</taxon>
        <taxon>Agaricomycotina</taxon>
        <taxon>Agaricomycetes</taxon>
        <taxon>Agaricomycetidae</taxon>
        <taxon>Agaricales</taxon>
        <taxon>Marasmiineae</taxon>
        <taxon>Mycenaceae</taxon>
        <taxon>Mycena</taxon>
    </lineage>
</organism>
<evidence type="ECO:0000313" key="1">
    <source>
        <dbReference type="EMBL" id="KAJ7199424.1"/>
    </source>
</evidence>